<dbReference type="AlphaFoldDB" id="A0A6A7AE06"/>
<evidence type="ECO:0000259" key="1">
    <source>
        <dbReference type="Pfam" id="PF24864"/>
    </source>
</evidence>
<dbReference type="Proteomes" id="UP000799424">
    <property type="component" value="Unassembled WGS sequence"/>
</dbReference>
<keyword evidence="3" id="KW-1185">Reference proteome</keyword>
<dbReference type="EMBL" id="MU006218">
    <property type="protein sequence ID" value="KAF2831492.1"/>
    <property type="molecule type" value="Genomic_DNA"/>
</dbReference>
<evidence type="ECO:0000313" key="3">
    <source>
        <dbReference type="Proteomes" id="UP000799424"/>
    </source>
</evidence>
<gene>
    <name evidence="2" type="ORF">CC86DRAFT_463369</name>
</gene>
<dbReference type="Pfam" id="PF24864">
    <property type="entry name" value="DUF7730"/>
    <property type="match status" value="1"/>
</dbReference>
<dbReference type="PANTHER" id="PTHR38790">
    <property type="entry name" value="2EXR DOMAIN-CONTAINING PROTEIN-RELATED"/>
    <property type="match status" value="1"/>
</dbReference>
<protein>
    <recommendedName>
        <fullName evidence="1">DUF7730 domain-containing protein</fullName>
    </recommendedName>
</protein>
<feature type="domain" description="DUF7730" evidence="1">
    <location>
        <begin position="65"/>
        <end position="122"/>
    </location>
</feature>
<dbReference type="PANTHER" id="PTHR38790:SF4">
    <property type="entry name" value="2EXR DOMAIN-CONTAINING PROTEIN"/>
    <property type="match status" value="1"/>
</dbReference>
<reference evidence="2" key="1">
    <citation type="journal article" date="2020" name="Stud. Mycol.">
        <title>101 Dothideomycetes genomes: a test case for predicting lifestyles and emergence of pathogens.</title>
        <authorList>
            <person name="Haridas S."/>
            <person name="Albert R."/>
            <person name="Binder M."/>
            <person name="Bloem J."/>
            <person name="Labutti K."/>
            <person name="Salamov A."/>
            <person name="Andreopoulos B."/>
            <person name="Baker S."/>
            <person name="Barry K."/>
            <person name="Bills G."/>
            <person name="Bluhm B."/>
            <person name="Cannon C."/>
            <person name="Castanera R."/>
            <person name="Culley D."/>
            <person name="Daum C."/>
            <person name="Ezra D."/>
            <person name="Gonzalez J."/>
            <person name="Henrissat B."/>
            <person name="Kuo A."/>
            <person name="Liang C."/>
            <person name="Lipzen A."/>
            <person name="Lutzoni F."/>
            <person name="Magnuson J."/>
            <person name="Mondo S."/>
            <person name="Nolan M."/>
            <person name="Ohm R."/>
            <person name="Pangilinan J."/>
            <person name="Park H.-J."/>
            <person name="Ramirez L."/>
            <person name="Alfaro M."/>
            <person name="Sun H."/>
            <person name="Tritt A."/>
            <person name="Yoshinaga Y."/>
            <person name="Zwiers L.-H."/>
            <person name="Turgeon B."/>
            <person name="Goodwin S."/>
            <person name="Spatafora J."/>
            <person name="Crous P."/>
            <person name="Grigoriev I."/>
        </authorList>
    </citation>
    <scope>NUCLEOTIDE SEQUENCE</scope>
    <source>
        <strain evidence="2">CBS 113818</strain>
    </source>
</reference>
<dbReference type="InterPro" id="IPR056632">
    <property type="entry name" value="DUF7730"/>
</dbReference>
<sequence>MAAESRDFPCMIFPTRMAEMSQITETNQGTSPLLRLPPELRNRIYRFAFYGYVTVFEDFNKLPDNSRSHPSLLRVCRQIYYAAAPLLYEVSTFDVGDLTIVSLLCEEVHKDIRGRIQSLRLGICYMPYFDNNDKTTLVELYKGGYPAMKELRAHLLVIPEVREEGRYSVPDVVAHGVKYIVEDYEGQATVWDLS</sequence>
<evidence type="ECO:0000313" key="2">
    <source>
        <dbReference type="EMBL" id="KAF2831492.1"/>
    </source>
</evidence>
<organism evidence="2 3">
    <name type="scientific">Ophiobolus disseminans</name>
    <dbReference type="NCBI Taxonomy" id="1469910"/>
    <lineage>
        <taxon>Eukaryota</taxon>
        <taxon>Fungi</taxon>
        <taxon>Dikarya</taxon>
        <taxon>Ascomycota</taxon>
        <taxon>Pezizomycotina</taxon>
        <taxon>Dothideomycetes</taxon>
        <taxon>Pleosporomycetidae</taxon>
        <taxon>Pleosporales</taxon>
        <taxon>Pleosporineae</taxon>
        <taxon>Phaeosphaeriaceae</taxon>
        <taxon>Ophiobolus</taxon>
    </lineage>
</organism>
<proteinExistence type="predicted"/>
<accession>A0A6A7AE06</accession>
<name>A0A6A7AE06_9PLEO</name>